<dbReference type="InterPro" id="IPR025558">
    <property type="entry name" value="DUF4283"/>
</dbReference>
<dbReference type="GO" id="GO:0003676">
    <property type="term" value="F:nucleic acid binding"/>
    <property type="evidence" value="ECO:0007669"/>
    <property type="project" value="InterPro"/>
</dbReference>
<proteinExistence type="predicted"/>
<dbReference type="PROSITE" id="PS50158">
    <property type="entry name" value="ZF_CCHC"/>
    <property type="match status" value="1"/>
</dbReference>
<dbReference type="PANTHER" id="PTHR31286">
    <property type="entry name" value="GLYCINE-RICH CELL WALL STRUCTURAL PROTEIN 1.8-LIKE"/>
    <property type="match status" value="1"/>
</dbReference>
<dbReference type="PANTHER" id="PTHR31286:SF167">
    <property type="entry name" value="OS09G0268800 PROTEIN"/>
    <property type="match status" value="1"/>
</dbReference>
<dbReference type="AlphaFoldDB" id="A0A5C7GUN2"/>
<comment type="caution">
    <text evidence="4">The sequence shown here is derived from an EMBL/GenBank/DDBJ whole genome shotgun (WGS) entry which is preliminary data.</text>
</comment>
<dbReference type="GO" id="GO:0008270">
    <property type="term" value="F:zinc ion binding"/>
    <property type="evidence" value="ECO:0007669"/>
    <property type="project" value="UniProtKB-KW"/>
</dbReference>
<keyword evidence="1" id="KW-0863">Zinc-finger</keyword>
<feature type="domain" description="CCHC-type" evidence="3">
    <location>
        <begin position="209"/>
        <end position="222"/>
    </location>
</feature>
<dbReference type="Pfam" id="PF14111">
    <property type="entry name" value="DUF4283"/>
    <property type="match status" value="1"/>
</dbReference>
<dbReference type="EMBL" id="VAHF01000012">
    <property type="protein sequence ID" value="TXG48504.1"/>
    <property type="molecule type" value="Genomic_DNA"/>
</dbReference>
<feature type="compositionally biased region" description="Basic and acidic residues" evidence="2">
    <location>
        <begin position="264"/>
        <end position="282"/>
    </location>
</feature>
<feature type="region of interest" description="Disordered" evidence="2">
    <location>
        <begin position="410"/>
        <end position="429"/>
    </location>
</feature>
<reference evidence="5" key="1">
    <citation type="journal article" date="2019" name="Gigascience">
        <title>De novo genome assembly of the endangered Acer yangbiense, a plant species with extremely small populations endemic to Yunnan Province, China.</title>
        <authorList>
            <person name="Yang J."/>
            <person name="Wariss H.M."/>
            <person name="Tao L."/>
            <person name="Zhang R."/>
            <person name="Yun Q."/>
            <person name="Hollingsworth P."/>
            <person name="Dao Z."/>
            <person name="Luo G."/>
            <person name="Guo H."/>
            <person name="Ma Y."/>
            <person name="Sun W."/>
        </authorList>
    </citation>
    <scope>NUCLEOTIDE SEQUENCE [LARGE SCALE GENOMIC DNA]</scope>
    <source>
        <strain evidence="5">cv. Malutang</strain>
    </source>
</reference>
<keyword evidence="1" id="KW-0862">Zinc</keyword>
<evidence type="ECO:0000313" key="4">
    <source>
        <dbReference type="EMBL" id="TXG48504.1"/>
    </source>
</evidence>
<name>A0A5C7GUN2_9ROSI</name>
<protein>
    <recommendedName>
        <fullName evidence="3">CCHC-type domain-containing protein</fullName>
    </recommendedName>
</protein>
<keyword evidence="1" id="KW-0479">Metal-binding</keyword>
<feature type="region of interest" description="Disordered" evidence="2">
    <location>
        <begin position="254"/>
        <end position="282"/>
    </location>
</feature>
<dbReference type="Pfam" id="PF14392">
    <property type="entry name" value="zf-CCHC_4"/>
    <property type="match status" value="1"/>
</dbReference>
<sequence length="429" mass="48137">MELKELAKLCENLSLTDEDSEIHQVFGGIENEGVKDVHHCLVGKVLSSRRVNREAFKTIIEQIWSPFGTVDIEAVGKNTFLFYFANPEDRNRIWRRGPWHFDRHLLALEKLEGTGNISQLSFSKAEFWVQIHDIPIMCMNRCMAKWLAAQIGDIIEIPSKSRECWGKFLRVKVLIDISRPLKRWLRLKLDQSDNIVMVNLKYERLPEFCYACGRLGHSIGDCNDVEAKKAAVEGPITKFGSWMRASLQDKIQVKASSMSSGGSSDKERSLGESSGRDSDESSKKHMASFDFLKGRSGCSKTASSLKDREVLLERSNLVKPSKIERKENMCVDGPLSGQIVEVMVEAQEVKKDAIVDQNTSLVTAEFGSVSGQTEKAQCNTSGRPEISNQSLSLGLAEVKVPLIKGKKWKRMARETKGTSTTDMTWAGRS</sequence>
<keyword evidence="5" id="KW-1185">Reference proteome</keyword>
<dbReference type="OrthoDB" id="999237at2759"/>
<accession>A0A5C7GUN2</accession>
<dbReference type="InterPro" id="IPR025836">
    <property type="entry name" value="Zn_knuckle_CX2CX4HX4C"/>
</dbReference>
<organism evidence="4 5">
    <name type="scientific">Acer yangbiense</name>
    <dbReference type="NCBI Taxonomy" id="1000413"/>
    <lineage>
        <taxon>Eukaryota</taxon>
        <taxon>Viridiplantae</taxon>
        <taxon>Streptophyta</taxon>
        <taxon>Embryophyta</taxon>
        <taxon>Tracheophyta</taxon>
        <taxon>Spermatophyta</taxon>
        <taxon>Magnoliopsida</taxon>
        <taxon>eudicotyledons</taxon>
        <taxon>Gunneridae</taxon>
        <taxon>Pentapetalae</taxon>
        <taxon>rosids</taxon>
        <taxon>malvids</taxon>
        <taxon>Sapindales</taxon>
        <taxon>Sapindaceae</taxon>
        <taxon>Hippocastanoideae</taxon>
        <taxon>Acereae</taxon>
        <taxon>Acer</taxon>
    </lineage>
</organism>
<evidence type="ECO:0000259" key="3">
    <source>
        <dbReference type="PROSITE" id="PS50158"/>
    </source>
</evidence>
<evidence type="ECO:0000256" key="1">
    <source>
        <dbReference type="PROSITE-ProRule" id="PRU00047"/>
    </source>
</evidence>
<evidence type="ECO:0000256" key="2">
    <source>
        <dbReference type="SAM" id="MobiDB-lite"/>
    </source>
</evidence>
<evidence type="ECO:0000313" key="5">
    <source>
        <dbReference type="Proteomes" id="UP000323000"/>
    </source>
</evidence>
<dbReference type="InterPro" id="IPR001878">
    <property type="entry name" value="Znf_CCHC"/>
</dbReference>
<dbReference type="Proteomes" id="UP000323000">
    <property type="component" value="Chromosome 12"/>
</dbReference>
<dbReference type="InterPro" id="IPR040256">
    <property type="entry name" value="At4g02000-like"/>
</dbReference>
<gene>
    <name evidence="4" type="ORF">EZV62_024379</name>
</gene>